<evidence type="ECO:0000256" key="1">
    <source>
        <dbReference type="SAM" id="MobiDB-lite"/>
    </source>
</evidence>
<evidence type="ECO:0000313" key="2">
    <source>
        <dbReference type="EMBL" id="CAD7575265.1"/>
    </source>
</evidence>
<proteinExistence type="predicted"/>
<dbReference type="EMBL" id="OE183052">
    <property type="protein sequence ID" value="CAD7575265.1"/>
    <property type="molecule type" value="Genomic_DNA"/>
</dbReference>
<feature type="compositionally biased region" description="Polar residues" evidence="1">
    <location>
        <begin position="170"/>
        <end position="197"/>
    </location>
</feature>
<name>A0A7R9PA43_TIMCA</name>
<feature type="region of interest" description="Disordered" evidence="1">
    <location>
        <begin position="150"/>
        <end position="197"/>
    </location>
</feature>
<dbReference type="AlphaFoldDB" id="A0A7R9PA43"/>
<organism evidence="2">
    <name type="scientific">Timema californicum</name>
    <name type="common">California timema</name>
    <name type="synonym">Walking stick</name>
    <dbReference type="NCBI Taxonomy" id="61474"/>
    <lineage>
        <taxon>Eukaryota</taxon>
        <taxon>Metazoa</taxon>
        <taxon>Ecdysozoa</taxon>
        <taxon>Arthropoda</taxon>
        <taxon>Hexapoda</taxon>
        <taxon>Insecta</taxon>
        <taxon>Pterygota</taxon>
        <taxon>Neoptera</taxon>
        <taxon>Polyneoptera</taxon>
        <taxon>Phasmatodea</taxon>
        <taxon>Timematodea</taxon>
        <taxon>Timematoidea</taxon>
        <taxon>Timematidae</taxon>
        <taxon>Timema</taxon>
    </lineage>
</organism>
<sequence>MEYKGPNTGYIGLRMNNHRFDTNRNGPDKPVLIHSDLVRLRRSAILNTNVTHLNSYGLGHFRISNWPILFLFRPFKPDGGEVTTFYVNRSIIHLALRLSGPSALSTTSLKPILWDGGREGERRGVASQLIKISFHANKNRWNTETVDGASYRPGLAHLPPTHKSHKHTLSGIQTSTQGSPAHAQDSQSHTGSQPDTV</sequence>
<protein>
    <submittedName>
        <fullName evidence="2">(California timema) hypothetical protein</fullName>
    </submittedName>
</protein>
<gene>
    <name evidence="2" type="ORF">TCMB3V08_LOCUS7862</name>
</gene>
<reference evidence="2" key="1">
    <citation type="submission" date="2020-11" db="EMBL/GenBank/DDBJ databases">
        <authorList>
            <person name="Tran Van P."/>
        </authorList>
    </citation>
    <scope>NUCLEOTIDE SEQUENCE</scope>
</reference>
<accession>A0A7R9PA43</accession>